<protein>
    <submittedName>
        <fullName evidence="2">Uncharacterized protein isoform X1</fullName>
    </submittedName>
</protein>
<keyword evidence="1" id="KW-1185">Reference proteome</keyword>
<gene>
    <name evidence="2" type="primary">LOC141378618</name>
</gene>
<dbReference type="Proteomes" id="UP000000437">
    <property type="component" value="Chromosome 17"/>
</dbReference>
<name>A0AC58HRZ7_DANRE</name>
<evidence type="ECO:0000313" key="1">
    <source>
        <dbReference type="Proteomes" id="UP000000437"/>
    </source>
</evidence>
<proteinExistence type="predicted"/>
<evidence type="ECO:0000313" key="2">
    <source>
        <dbReference type="RefSeq" id="XP_073784764.1"/>
    </source>
</evidence>
<dbReference type="RefSeq" id="XP_073784764.1">
    <property type="nucleotide sequence ID" value="XM_073928663.1"/>
</dbReference>
<reference evidence="2" key="1">
    <citation type="submission" date="2025-08" db="UniProtKB">
        <authorList>
            <consortium name="RefSeq"/>
        </authorList>
    </citation>
    <scope>IDENTIFICATION</scope>
    <source>
        <strain evidence="2">Tuebingen</strain>
        <tissue evidence="2">Fibroblasts and whole tissue</tissue>
    </source>
</reference>
<organism evidence="1 2">
    <name type="scientific">Danio rerio</name>
    <name type="common">Zebrafish</name>
    <name type="synonym">Brachydanio rerio</name>
    <dbReference type="NCBI Taxonomy" id="7955"/>
    <lineage>
        <taxon>Eukaryota</taxon>
        <taxon>Metazoa</taxon>
        <taxon>Chordata</taxon>
        <taxon>Craniata</taxon>
        <taxon>Vertebrata</taxon>
        <taxon>Euteleostomi</taxon>
        <taxon>Actinopterygii</taxon>
        <taxon>Neopterygii</taxon>
        <taxon>Teleostei</taxon>
        <taxon>Ostariophysi</taxon>
        <taxon>Cypriniformes</taxon>
        <taxon>Danionidae</taxon>
        <taxon>Danioninae</taxon>
        <taxon>Danio</taxon>
    </lineage>
</organism>
<sequence>MQFYDAIKMNLSEQIHHLLHSCRRGSHHQKSLIKWFIKKRLLHGAPTCRVCRKEMKLTSYKSSDGYIWLCRRKGHRKVSSSVRKGSLFSQSRVHLIKWLEFIYRFAQGLQLRQIDMLEDKIASSSRTLSRMTNAIRKICVAALQRLRRRTGLRMGGKSRRKFISIDESKFAHKRKYNRGRFRSTWRRNSWVFGMLEIKGQRRLPVLKIVKNRSRQTLVPIIRRHARRGSTIFSDCWRAYAQALPRHGYRHFTVNHSENFVNPYTGCHTQHIERAWQSIKSQVNKQRGNKSKQLLKEHLKCIQWYQWLGKQNKAGVLAQLFHDIRKHFKIC</sequence>
<accession>A0AC58HRZ7</accession>